<dbReference type="SFLD" id="SFLDG01017">
    <property type="entry name" value="Polyprenyl_Transferase_Like"/>
    <property type="match status" value="1"/>
</dbReference>
<keyword evidence="5" id="KW-0460">Magnesium</keyword>
<evidence type="ECO:0000256" key="3">
    <source>
        <dbReference type="ARBA" id="ARBA00022679"/>
    </source>
</evidence>
<dbReference type="NCBIfam" id="NF045485">
    <property type="entry name" value="FPPsyn"/>
    <property type="match status" value="1"/>
</dbReference>
<accession>A0ABV3TA19</accession>
<comment type="caution">
    <text evidence="8">The sequence shown here is derived from an EMBL/GenBank/DDBJ whole genome shotgun (WGS) entry which is preliminary data.</text>
</comment>
<dbReference type="SFLD" id="SFLDS00005">
    <property type="entry name" value="Isoprenoid_Synthase_Type_I"/>
    <property type="match status" value="1"/>
</dbReference>
<dbReference type="InterPro" id="IPR033749">
    <property type="entry name" value="Polyprenyl_synt_CS"/>
</dbReference>
<dbReference type="Gene3D" id="1.10.600.10">
    <property type="entry name" value="Farnesyl Diphosphate Synthase"/>
    <property type="match status" value="1"/>
</dbReference>
<dbReference type="EC" id="2.5.1.10" evidence="8"/>
<dbReference type="SUPFAM" id="SSF48576">
    <property type="entry name" value="Terpenoid synthases"/>
    <property type="match status" value="1"/>
</dbReference>
<protein>
    <submittedName>
        <fullName evidence="8">Farnesyl diphosphate synthase</fullName>
        <ecNumber evidence="8">2.5.1.10</ecNumber>
    </submittedName>
</protein>
<gene>
    <name evidence="8" type="ORF">V6X73_01820</name>
</gene>
<keyword evidence="9" id="KW-1185">Reference proteome</keyword>
<dbReference type="PROSITE" id="PS00723">
    <property type="entry name" value="POLYPRENYL_SYNTHASE_1"/>
    <property type="match status" value="1"/>
</dbReference>
<evidence type="ECO:0000256" key="7">
    <source>
        <dbReference type="RuleBase" id="RU004466"/>
    </source>
</evidence>
<reference evidence="8 9" key="1">
    <citation type="submission" date="2024-02" db="EMBL/GenBank/DDBJ databases">
        <title>New especies of Spiribacter isolated from saline water.</title>
        <authorList>
            <person name="Leon M.J."/>
            <person name="De La Haba R."/>
            <person name="Sanchez-Porro C."/>
            <person name="Ventosa A."/>
        </authorList>
    </citation>
    <scope>NUCLEOTIDE SEQUENCE [LARGE SCALE GENOMIC DNA]</scope>
    <source>
        <strain evidence="9">ag22IC6-390</strain>
    </source>
</reference>
<dbReference type="InterPro" id="IPR053378">
    <property type="entry name" value="Prenyl_diphosphate_synthase"/>
</dbReference>
<comment type="cofactor">
    <cofactor evidence="1">
        <name>Mg(2+)</name>
        <dbReference type="ChEBI" id="CHEBI:18420"/>
    </cofactor>
</comment>
<dbReference type="PANTHER" id="PTHR43281:SF1">
    <property type="entry name" value="FARNESYL DIPHOSPHATE SYNTHASE"/>
    <property type="match status" value="1"/>
</dbReference>
<evidence type="ECO:0000256" key="1">
    <source>
        <dbReference type="ARBA" id="ARBA00001946"/>
    </source>
</evidence>
<dbReference type="PROSITE" id="PS00444">
    <property type="entry name" value="POLYPRENYL_SYNTHASE_2"/>
    <property type="match status" value="1"/>
</dbReference>
<keyword evidence="3 7" id="KW-0808">Transferase</keyword>
<organism evidence="8 9">
    <name type="scientific">Spiribacter pallidus</name>
    <dbReference type="NCBI Taxonomy" id="1987936"/>
    <lineage>
        <taxon>Bacteria</taxon>
        <taxon>Pseudomonadati</taxon>
        <taxon>Pseudomonadota</taxon>
        <taxon>Gammaproteobacteria</taxon>
        <taxon>Chromatiales</taxon>
        <taxon>Ectothiorhodospiraceae</taxon>
        <taxon>Spiribacter</taxon>
    </lineage>
</organism>
<dbReference type="CDD" id="cd00685">
    <property type="entry name" value="Trans_IPPS_HT"/>
    <property type="match status" value="1"/>
</dbReference>
<evidence type="ECO:0000256" key="6">
    <source>
        <dbReference type="ARBA" id="ARBA00023229"/>
    </source>
</evidence>
<dbReference type="Pfam" id="PF00348">
    <property type="entry name" value="polyprenyl_synt"/>
    <property type="match status" value="1"/>
</dbReference>
<dbReference type="InterPro" id="IPR000092">
    <property type="entry name" value="Polyprenyl_synt"/>
</dbReference>
<comment type="similarity">
    <text evidence="2 7">Belongs to the FPP/GGPP synthase family.</text>
</comment>
<keyword evidence="4" id="KW-0479">Metal-binding</keyword>
<evidence type="ECO:0000313" key="9">
    <source>
        <dbReference type="Proteomes" id="UP001556709"/>
    </source>
</evidence>
<evidence type="ECO:0000256" key="2">
    <source>
        <dbReference type="ARBA" id="ARBA00006706"/>
    </source>
</evidence>
<dbReference type="Proteomes" id="UP001556709">
    <property type="component" value="Unassembled WGS sequence"/>
</dbReference>
<dbReference type="GO" id="GO:0004337">
    <property type="term" value="F:(2E,6E)-farnesyl diphosphate synthase activity"/>
    <property type="evidence" value="ECO:0007669"/>
    <property type="project" value="UniProtKB-EC"/>
</dbReference>
<sequence length="297" mass="31286">MTTLDAALTDTRHRIETALNAVLPDAALPPERLHEAMRYATLAPGKRLRPFLVYQAGGLFGETGPALDPPACAVEMIHAYSLIHDDLPAMDDDDLRRGRATCHRAFDEATAILAGDALQSLAFRLLAAAETPAPAHRLAMIETLAAAIGSRGMAGGQALDLAAVGGTPDAADLEDMHSHKTGALILASLRLGVLAAGAVDADAAQRTALDAYGRCIGLAFQVQDDILDVAGDPQQLGKASGADARHDKTTYPGLLGMEKARAFAVELKDRAIAALEPFGSAADPLRRLAEYVIKRDR</sequence>
<evidence type="ECO:0000256" key="5">
    <source>
        <dbReference type="ARBA" id="ARBA00022842"/>
    </source>
</evidence>
<dbReference type="InterPro" id="IPR008949">
    <property type="entry name" value="Isoprenoid_synthase_dom_sf"/>
</dbReference>
<keyword evidence="6" id="KW-0414">Isoprene biosynthesis</keyword>
<name>A0ABV3TA19_9GAMM</name>
<proteinExistence type="inferred from homology"/>
<evidence type="ECO:0000313" key="8">
    <source>
        <dbReference type="EMBL" id="MEX0468476.1"/>
    </source>
</evidence>
<dbReference type="PANTHER" id="PTHR43281">
    <property type="entry name" value="FARNESYL DIPHOSPHATE SYNTHASE"/>
    <property type="match status" value="1"/>
</dbReference>
<evidence type="ECO:0000256" key="4">
    <source>
        <dbReference type="ARBA" id="ARBA00022723"/>
    </source>
</evidence>
<dbReference type="EMBL" id="JBAKFM010000001">
    <property type="protein sequence ID" value="MEX0468476.1"/>
    <property type="molecule type" value="Genomic_DNA"/>
</dbReference>
<dbReference type="RefSeq" id="WP_367958022.1">
    <property type="nucleotide sequence ID" value="NZ_JBAKFK010000001.1"/>
</dbReference>